<protein>
    <submittedName>
        <fullName evidence="1">Uncharacterized protein</fullName>
    </submittedName>
</protein>
<comment type="caution">
    <text evidence="1">The sequence shown here is derived from an EMBL/GenBank/DDBJ whole genome shotgun (WGS) entry which is preliminary data.</text>
</comment>
<reference evidence="1 2" key="1">
    <citation type="submission" date="2019-07" db="EMBL/GenBank/DDBJ databases">
        <title>The First High-Quality Draft Genome Sequence of the Causal Agent of the Current Panama Disease Epidemic.</title>
        <authorList>
            <person name="Warmington R.J."/>
            <person name="Kay W."/>
            <person name="Jeffries A."/>
            <person name="Bebber D."/>
            <person name="Moore K."/>
            <person name="Studholme D.J."/>
        </authorList>
    </citation>
    <scope>NUCLEOTIDE SEQUENCE [LARGE SCALE GENOMIC DNA]</scope>
    <source>
        <strain evidence="1 2">TR4</strain>
    </source>
</reference>
<sequence>PASDNHNFRGRLYLHLNPGKLNLTAYFNASTQQAPQAKQGSHLRAALLYGTAWCLGYAVSPSTLRNSRISIRVGKTLCSRRRTVQEIAF</sequence>
<dbReference type="AlphaFoldDB" id="A0A5C6TA90"/>
<proteinExistence type="predicted"/>
<name>A0A5C6TA90_FUSOC</name>
<accession>A0A5C6TA90</accession>
<gene>
    <name evidence="1" type="ORF">FocTR4_00002935</name>
</gene>
<dbReference type="EMBL" id="VMNF01000005">
    <property type="protein sequence ID" value="TXC07174.1"/>
    <property type="molecule type" value="Genomic_DNA"/>
</dbReference>
<evidence type="ECO:0000313" key="2">
    <source>
        <dbReference type="Proteomes" id="UP000321331"/>
    </source>
</evidence>
<organism evidence="1 2">
    <name type="scientific">Fusarium oxysporum f. sp. cubense</name>
    <dbReference type="NCBI Taxonomy" id="61366"/>
    <lineage>
        <taxon>Eukaryota</taxon>
        <taxon>Fungi</taxon>
        <taxon>Dikarya</taxon>
        <taxon>Ascomycota</taxon>
        <taxon>Pezizomycotina</taxon>
        <taxon>Sordariomycetes</taxon>
        <taxon>Hypocreomycetidae</taxon>
        <taxon>Hypocreales</taxon>
        <taxon>Nectriaceae</taxon>
        <taxon>Fusarium</taxon>
        <taxon>Fusarium oxysporum species complex</taxon>
    </lineage>
</organism>
<evidence type="ECO:0000313" key="1">
    <source>
        <dbReference type="EMBL" id="TXC07174.1"/>
    </source>
</evidence>
<feature type="non-terminal residue" evidence="1">
    <location>
        <position position="1"/>
    </location>
</feature>
<dbReference type="Proteomes" id="UP000321331">
    <property type="component" value="Unassembled WGS sequence"/>
</dbReference>